<evidence type="ECO:0000256" key="1">
    <source>
        <dbReference type="ARBA" id="ARBA00001933"/>
    </source>
</evidence>
<evidence type="ECO:0000256" key="5">
    <source>
        <dbReference type="ARBA" id="ARBA00023239"/>
    </source>
</evidence>
<organism evidence="7 8">
    <name type="scientific">Methanoculleus frigidifontis</name>
    <dbReference type="NCBI Taxonomy" id="2584085"/>
    <lineage>
        <taxon>Archaea</taxon>
        <taxon>Methanobacteriati</taxon>
        <taxon>Methanobacteriota</taxon>
        <taxon>Stenosarchaea group</taxon>
        <taxon>Methanomicrobia</taxon>
        <taxon>Methanomicrobiales</taxon>
        <taxon>Methanomicrobiaceae</taxon>
        <taxon>Methanoculleus</taxon>
    </lineage>
</organism>
<evidence type="ECO:0000256" key="2">
    <source>
        <dbReference type="ARBA" id="ARBA00010869"/>
    </source>
</evidence>
<reference evidence="7" key="1">
    <citation type="submission" date="2019-05" db="EMBL/GenBank/DDBJ databases">
        <title>Methanoculleus sp. FWC-SCC1, a methanogenic archaeon isolated from deep marine cold seep.</title>
        <authorList>
            <person name="Chen Y.-W."/>
            <person name="Chen S.-C."/>
            <person name="Teng N.-H."/>
            <person name="Lai M.-C."/>
        </authorList>
    </citation>
    <scope>NUCLEOTIDE SEQUENCE</scope>
    <source>
        <strain evidence="7">FWC-SCC1</strain>
    </source>
</reference>
<evidence type="ECO:0000259" key="6">
    <source>
        <dbReference type="PROSITE" id="PS51671"/>
    </source>
</evidence>
<evidence type="ECO:0000256" key="3">
    <source>
        <dbReference type="ARBA" id="ARBA00012096"/>
    </source>
</evidence>
<dbReference type="Proteomes" id="UP001168338">
    <property type="component" value="Unassembled WGS sequence"/>
</dbReference>
<comment type="similarity">
    <text evidence="2">Belongs to the serine/threonine dehydratase family.</text>
</comment>
<comment type="caution">
    <text evidence="7">The sequence shown here is derived from an EMBL/GenBank/DDBJ whole genome shotgun (WGS) entry which is preliminary data.</text>
</comment>
<proteinExistence type="inferred from homology"/>
<evidence type="ECO:0000313" key="8">
    <source>
        <dbReference type="Proteomes" id="UP001168338"/>
    </source>
</evidence>
<dbReference type="GO" id="GO:0004794">
    <property type="term" value="F:threonine deaminase activity"/>
    <property type="evidence" value="ECO:0007669"/>
    <property type="project" value="UniProtKB-EC"/>
</dbReference>
<accession>A0ABT8MBG0</accession>
<protein>
    <recommendedName>
        <fullName evidence="3">threonine ammonia-lyase</fullName>
        <ecNumber evidence="3">4.3.1.19</ecNumber>
    </recommendedName>
</protein>
<keyword evidence="8" id="KW-1185">Reference proteome</keyword>
<evidence type="ECO:0000256" key="4">
    <source>
        <dbReference type="ARBA" id="ARBA00022898"/>
    </source>
</evidence>
<feature type="domain" description="ACT" evidence="6">
    <location>
        <begin position="328"/>
        <end position="402"/>
    </location>
</feature>
<sequence length="402" mass="42039">MVSPELVRQAAARLHGRVIHTPLTYSPSFSRMTGAEVFLKLENLQKTGSFKVRGAANAILAQSAEIGPGGVVTASAGNHAQGVALAAREAGIPATIVMPRDASLSKQEATRGYGATLLLQGETLAESLLIAGEMAEEKDLFFIHPYDDPHVIAGQGTVGLEVLEDCPNPDIIFVPVGGGGLAAGLAVAVRDQRPDLRIVGVQAAACPSACEACRAGARVSIDPGHSIADGITVRQVGAATFPTIRDLVDEIVLVTEDQIAAAIVLLLERKKILAEGAGAVTLAALLSGAVRAPAGSRVVLVVSGGNLDPLILDRVLRRQFLAMGRIMRFSVCLPDEPGALVALLSLLRDIRANILAIDHVRHGPGIPLFSSRVDIEMETRGHEHIAAIRADLAGAGYAIRVR</sequence>
<keyword evidence="5 7" id="KW-0456">Lyase</keyword>
<dbReference type="Gene3D" id="3.40.50.1100">
    <property type="match status" value="2"/>
</dbReference>
<dbReference type="EMBL" id="VCYH01000006">
    <property type="protein sequence ID" value="MDN7025259.1"/>
    <property type="molecule type" value="Genomic_DNA"/>
</dbReference>
<name>A0ABT8MBG0_9EURY</name>
<dbReference type="InterPro" id="IPR050147">
    <property type="entry name" value="Ser/Thr_Dehydratase"/>
</dbReference>
<dbReference type="InterPro" id="IPR005789">
    <property type="entry name" value="Thr_deHydtase_catblc"/>
</dbReference>
<dbReference type="PANTHER" id="PTHR48078">
    <property type="entry name" value="THREONINE DEHYDRATASE, MITOCHONDRIAL-RELATED"/>
    <property type="match status" value="1"/>
</dbReference>
<dbReference type="InterPro" id="IPR044561">
    <property type="entry name" value="ACT_ThrD-II-like"/>
</dbReference>
<evidence type="ECO:0000313" key="7">
    <source>
        <dbReference type="EMBL" id="MDN7025259.1"/>
    </source>
</evidence>
<gene>
    <name evidence="7" type="ORF">FGU65_10210</name>
</gene>
<dbReference type="InterPro" id="IPR036052">
    <property type="entry name" value="TrpB-like_PALP_sf"/>
</dbReference>
<dbReference type="SUPFAM" id="SSF53686">
    <property type="entry name" value="Tryptophan synthase beta subunit-like PLP-dependent enzymes"/>
    <property type="match status" value="1"/>
</dbReference>
<dbReference type="EC" id="4.3.1.19" evidence="3"/>
<keyword evidence="4" id="KW-0663">Pyridoxal phosphate</keyword>
<dbReference type="PROSITE" id="PS51671">
    <property type="entry name" value="ACT"/>
    <property type="match status" value="1"/>
</dbReference>
<dbReference type="InterPro" id="IPR002912">
    <property type="entry name" value="ACT_dom"/>
</dbReference>
<dbReference type="CDD" id="cd01562">
    <property type="entry name" value="Thr-dehyd"/>
    <property type="match status" value="1"/>
</dbReference>
<dbReference type="NCBIfam" id="TIGR01127">
    <property type="entry name" value="ilvA_1Cterm"/>
    <property type="match status" value="1"/>
</dbReference>
<dbReference type="CDD" id="cd04886">
    <property type="entry name" value="ACT_ThrD-II-like"/>
    <property type="match status" value="1"/>
</dbReference>
<comment type="cofactor">
    <cofactor evidence="1">
        <name>pyridoxal 5'-phosphate</name>
        <dbReference type="ChEBI" id="CHEBI:597326"/>
    </cofactor>
</comment>
<dbReference type="PANTHER" id="PTHR48078:SF6">
    <property type="entry name" value="L-THREONINE DEHYDRATASE CATABOLIC TDCB"/>
    <property type="match status" value="1"/>
</dbReference>
<dbReference type="InterPro" id="IPR001926">
    <property type="entry name" value="TrpB-like_PALP"/>
</dbReference>
<dbReference type="RefSeq" id="WP_301664405.1">
    <property type="nucleotide sequence ID" value="NZ_VCYH01000006.1"/>
</dbReference>
<dbReference type="Pfam" id="PF00291">
    <property type="entry name" value="PALP"/>
    <property type="match status" value="1"/>
</dbReference>